<evidence type="ECO:0000256" key="5">
    <source>
        <dbReference type="PROSITE-ProRule" id="PRU01240"/>
    </source>
</evidence>
<evidence type="ECO:0000256" key="4">
    <source>
        <dbReference type="ARBA" id="ARBA00022825"/>
    </source>
</evidence>
<keyword evidence="4 5" id="KW-0720">Serine protease</keyword>
<dbReference type="InterPro" id="IPR036852">
    <property type="entry name" value="Peptidase_S8/S53_dom_sf"/>
</dbReference>
<dbReference type="PRINTS" id="PR00723">
    <property type="entry name" value="SUBTILISIN"/>
</dbReference>
<keyword evidence="3 5" id="KW-0378">Hydrolase</keyword>
<feature type="active site" description="Charge relay system" evidence="5">
    <location>
        <position position="240"/>
    </location>
</feature>
<evidence type="ECO:0000256" key="1">
    <source>
        <dbReference type="ARBA" id="ARBA00011073"/>
    </source>
</evidence>
<feature type="active site" description="Charge relay system" evidence="5">
    <location>
        <position position="209"/>
    </location>
</feature>
<evidence type="ECO:0000313" key="9">
    <source>
        <dbReference type="Proteomes" id="UP001583186"/>
    </source>
</evidence>
<evidence type="ECO:0000256" key="3">
    <source>
        <dbReference type="ARBA" id="ARBA00022801"/>
    </source>
</evidence>
<dbReference type="SUPFAM" id="SSF52743">
    <property type="entry name" value="Subtilisin-like"/>
    <property type="match status" value="1"/>
</dbReference>
<dbReference type="InterPro" id="IPR000209">
    <property type="entry name" value="Peptidase_S8/S53_dom"/>
</dbReference>
<feature type="chain" id="PRO_5046774736" description="Peptidase S8/S53 domain-containing protein" evidence="6">
    <location>
        <begin position="27"/>
        <end position="457"/>
    </location>
</feature>
<organism evidence="8 9">
    <name type="scientific">Sporothrix stenoceras</name>
    <dbReference type="NCBI Taxonomy" id="5173"/>
    <lineage>
        <taxon>Eukaryota</taxon>
        <taxon>Fungi</taxon>
        <taxon>Dikarya</taxon>
        <taxon>Ascomycota</taxon>
        <taxon>Pezizomycotina</taxon>
        <taxon>Sordariomycetes</taxon>
        <taxon>Sordariomycetidae</taxon>
        <taxon>Ophiostomatales</taxon>
        <taxon>Ophiostomataceae</taxon>
        <taxon>Sporothrix</taxon>
    </lineage>
</organism>
<keyword evidence="9" id="KW-1185">Reference proteome</keyword>
<protein>
    <recommendedName>
        <fullName evidence="7">Peptidase S8/S53 domain-containing protein</fullName>
    </recommendedName>
</protein>
<accession>A0ABR3Z4X5</accession>
<feature type="signal peptide" evidence="6">
    <location>
        <begin position="1"/>
        <end position="26"/>
    </location>
</feature>
<dbReference type="InterPro" id="IPR015500">
    <property type="entry name" value="Peptidase_S8_subtilisin-rel"/>
</dbReference>
<comment type="caution">
    <text evidence="8">The sequence shown here is derived from an EMBL/GenBank/DDBJ whole genome shotgun (WGS) entry which is preliminary data.</text>
</comment>
<feature type="domain" description="Peptidase S8/S53" evidence="7">
    <location>
        <begin position="203"/>
        <end position="430"/>
    </location>
</feature>
<proteinExistence type="inferred from homology"/>
<dbReference type="PROSITE" id="PS00136">
    <property type="entry name" value="SUBTILASE_ASP"/>
    <property type="match status" value="1"/>
</dbReference>
<name>A0ABR3Z4X5_9PEZI</name>
<dbReference type="PANTHER" id="PTHR43806:SF11">
    <property type="entry name" value="CEREVISIN-RELATED"/>
    <property type="match status" value="1"/>
</dbReference>
<keyword evidence="6" id="KW-0732">Signal</keyword>
<evidence type="ECO:0000313" key="8">
    <source>
        <dbReference type="EMBL" id="KAL1895688.1"/>
    </source>
</evidence>
<dbReference type="InterPro" id="IPR023827">
    <property type="entry name" value="Peptidase_S8_Asp-AS"/>
</dbReference>
<keyword evidence="2 5" id="KW-0645">Protease</keyword>
<dbReference type="CDD" id="cd04077">
    <property type="entry name" value="Peptidases_S8_PCSK9_ProteinaseK_like"/>
    <property type="match status" value="1"/>
</dbReference>
<dbReference type="InterPro" id="IPR034193">
    <property type="entry name" value="PCSK9_ProteinaseK-like"/>
</dbReference>
<evidence type="ECO:0000259" key="7">
    <source>
        <dbReference type="Pfam" id="PF00082"/>
    </source>
</evidence>
<comment type="similarity">
    <text evidence="1 5">Belongs to the peptidase S8 family.</text>
</comment>
<dbReference type="EMBL" id="JAWCUI010000026">
    <property type="protein sequence ID" value="KAL1895688.1"/>
    <property type="molecule type" value="Genomic_DNA"/>
</dbReference>
<feature type="active site" description="Charge relay system" evidence="5">
    <location>
        <position position="400"/>
    </location>
</feature>
<dbReference type="PANTHER" id="PTHR43806">
    <property type="entry name" value="PEPTIDASE S8"/>
    <property type="match status" value="1"/>
</dbReference>
<evidence type="ECO:0000256" key="2">
    <source>
        <dbReference type="ARBA" id="ARBA00022670"/>
    </source>
</evidence>
<dbReference type="InterPro" id="IPR050131">
    <property type="entry name" value="Peptidase_S8_subtilisin-like"/>
</dbReference>
<dbReference type="Proteomes" id="UP001583186">
    <property type="component" value="Unassembled WGS sequence"/>
</dbReference>
<evidence type="ECO:0000256" key="6">
    <source>
        <dbReference type="SAM" id="SignalP"/>
    </source>
</evidence>
<reference evidence="8 9" key="1">
    <citation type="journal article" date="2024" name="IMA Fungus">
        <title>IMA Genome - F19 : A genome assembly and annotation guide to empower mycologists, including annotated draft genome sequences of Ceratocystis pirilliformis, Diaporthe australafricana, Fusarium ophioides, Paecilomyces lecythidis, and Sporothrix stenoceras.</title>
        <authorList>
            <person name="Aylward J."/>
            <person name="Wilson A.M."/>
            <person name="Visagie C.M."/>
            <person name="Spraker J."/>
            <person name="Barnes I."/>
            <person name="Buitendag C."/>
            <person name="Ceriani C."/>
            <person name="Del Mar Angel L."/>
            <person name="du Plessis D."/>
            <person name="Fuchs T."/>
            <person name="Gasser K."/>
            <person name="Kramer D."/>
            <person name="Li W."/>
            <person name="Munsamy K."/>
            <person name="Piso A."/>
            <person name="Price J.L."/>
            <person name="Sonnekus B."/>
            <person name="Thomas C."/>
            <person name="van der Nest A."/>
            <person name="van Dijk A."/>
            <person name="van Heerden A."/>
            <person name="van Vuuren N."/>
            <person name="Yilmaz N."/>
            <person name="Duong T.A."/>
            <person name="van der Merwe N.A."/>
            <person name="Wingfield M.J."/>
            <person name="Wingfield B.D."/>
        </authorList>
    </citation>
    <scope>NUCLEOTIDE SEQUENCE [LARGE SCALE GENOMIC DNA]</scope>
    <source>
        <strain evidence="8 9">CMW 5346</strain>
    </source>
</reference>
<sequence>MAPLPSLSTLVAFLAASSTHIFSVQAASIDSNSGLDKRDRGPFTDVPTYKVLNPEVSEPIVGSYIAVYKSSVSDVAVQAHQAQVASTIARRNLERRDFVRKLKARGESDFDSLDLPTFANEDARVSSISIQGFRAITLDLADATVMNEIYDAPEIDYLEQNCAVHATEVATENNAPPGLSRISHAQPDPGSGYTYDNSAGYGISAYVLDTGIQLNHTDFQGRAIWGASINNKVYTDDQGHGTHAAGIIGGRNYGVAKNVELVAVKVLDSNGGATMNDVISGMAWVVANVTGRGISGRAVVSIPITGGKLKSANDAVTHVTDAGVVVVAAAGNNGDDSTSLISPASAPDAVTVSAINQTTDERPSWANYGPEVTVFAAGVDVVSTYIGESTTALAIISGTSVSVSHVAGLAAYLMKYEDITDPRAVKKRIIELGSLTGAKVLNNGPNTTNWIANNGNL</sequence>
<dbReference type="Pfam" id="PF00082">
    <property type="entry name" value="Peptidase_S8"/>
    <property type="match status" value="1"/>
</dbReference>
<gene>
    <name evidence="8" type="ORF">Sste5346_005159</name>
</gene>
<dbReference type="Gene3D" id="3.40.50.200">
    <property type="entry name" value="Peptidase S8/S53 domain"/>
    <property type="match status" value="1"/>
</dbReference>
<dbReference type="PROSITE" id="PS51892">
    <property type="entry name" value="SUBTILASE"/>
    <property type="match status" value="1"/>
</dbReference>